<evidence type="ECO:0000256" key="1">
    <source>
        <dbReference type="SAM" id="SignalP"/>
    </source>
</evidence>
<evidence type="ECO:0000313" key="4">
    <source>
        <dbReference type="Proteomes" id="UP000655570"/>
    </source>
</evidence>
<dbReference type="Gene3D" id="1.10.101.10">
    <property type="entry name" value="PGBD-like superfamily/PGBD"/>
    <property type="match status" value="1"/>
</dbReference>
<feature type="signal peptide" evidence="1">
    <location>
        <begin position="1"/>
        <end position="20"/>
    </location>
</feature>
<comment type="caution">
    <text evidence="3">The sequence shown here is derived from an EMBL/GenBank/DDBJ whole genome shotgun (WGS) entry which is preliminary data.</text>
</comment>
<dbReference type="Pfam" id="PF01471">
    <property type="entry name" value="PG_binding_1"/>
    <property type="match status" value="1"/>
</dbReference>
<dbReference type="InterPro" id="IPR002477">
    <property type="entry name" value="Peptidoglycan-bd-like"/>
</dbReference>
<dbReference type="Proteomes" id="UP000655570">
    <property type="component" value="Unassembled WGS sequence"/>
</dbReference>
<accession>A0ABR8U4G7</accession>
<feature type="domain" description="Peptidoglycan binding-like" evidence="2">
    <location>
        <begin position="111"/>
        <end position="159"/>
    </location>
</feature>
<name>A0ABR8U4G7_9CELL</name>
<dbReference type="EMBL" id="JACSQF010000034">
    <property type="protein sequence ID" value="MBD7982922.1"/>
    <property type="molecule type" value="Genomic_DNA"/>
</dbReference>
<dbReference type="InterPro" id="IPR036366">
    <property type="entry name" value="PGBDSf"/>
</dbReference>
<reference evidence="3 4" key="1">
    <citation type="submission" date="2020-08" db="EMBL/GenBank/DDBJ databases">
        <title>A Genomic Blueprint of the Chicken Gut Microbiome.</title>
        <authorList>
            <person name="Gilroy R."/>
            <person name="Ravi A."/>
            <person name="Getino M."/>
            <person name="Pursley I."/>
            <person name="Horton D.L."/>
            <person name="Alikhan N.-F."/>
            <person name="Baker D."/>
            <person name="Gharbi K."/>
            <person name="Hall N."/>
            <person name="Watson M."/>
            <person name="Adriaenssens E.M."/>
            <person name="Foster-Nyarko E."/>
            <person name="Jarju S."/>
            <person name="Secka A."/>
            <person name="Antonio M."/>
            <person name="Oren A."/>
            <person name="Chaudhuri R."/>
            <person name="La Ragione R.M."/>
            <person name="Hildebrand F."/>
            <person name="Pallen M.J."/>
        </authorList>
    </citation>
    <scope>NUCLEOTIDE SEQUENCE [LARGE SCALE GENOMIC DNA]</scope>
    <source>
        <strain evidence="3 4">Sa2CUA9</strain>
    </source>
</reference>
<proteinExistence type="predicted"/>
<sequence length="344" mass="34639">MATALLLIVALAAGWWAARATVPRAPAEMTEPTDIVATAGTGSVGRSLTFSVTITRPLGAVASNQLSGVVTATPPLEQVAVGGEMYAVAGVPVRAVVGATPFYRDLVRGASGADVRQLKDALEVLGYLPPSGGDVFTATVERAVKSWQTSAKQTATGVVRLGELVALPSLPTAVQLGDDIALGMMLTGGETAVTVPVGDIRFSLILTPDQAAAIPEGAAVVVPFDDHSWNAVVAQKTTDDNNHVVLDLVALDGGPVCGAECGLVPSAESTSVLATVQVVPQVEGTTVPVSAVRTGVDGSTYVRLAGGESVPVTVRASSGGVAVVDGIEAGTGVLVSDRRGGEDA</sequence>
<keyword evidence="1" id="KW-0732">Signal</keyword>
<feature type="chain" id="PRO_5046383726" evidence="1">
    <location>
        <begin position="21"/>
        <end position="344"/>
    </location>
</feature>
<evidence type="ECO:0000259" key="2">
    <source>
        <dbReference type="Pfam" id="PF01471"/>
    </source>
</evidence>
<dbReference type="InterPro" id="IPR036365">
    <property type="entry name" value="PGBD-like_sf"/>
</dbReference>
<protein>
    <submittedName>
        <fullName evidence="3">Peptidoglycan-binding protein</fullName>
    </submittedName>
</protein>
<gene>
    <name evidence="3" type="ORF">H9641_19685</name>
</gene>
<organism evidence="3 4">
    <name type="scientific">Oerskovia merdavium</name>
    <dbReference type="NCBI Taxonomy" id="2762227"/>
    <lineage>
        <taxon>Bacteria</taxon>
        <taxon>Bacillati</taxon>
        <taxon>Actinomycetota</taxon>
        <taxon>Actinomycetes</taxon>
        <taxon>Micrococcales</taxon>
        <taxon>Cellulomonadaceae</taxon>
        <taxon>Oerskovia</taxon>
    </lineage>
</organism>
<dbReference type="SUPFAM" id="SSF47090">
    <property type="entry name" value="PGBD-like"/>
    <property type="match status" value="1"/>
</dbReference>
<evidence type="ECO:0000313" key="3">
    <source>
        <dbReference type="EMBL" id="MBD7982922.1"/>
    </source>
</evidence>
<keyword evidence="4" id="KW-1185">Reference proteome</keyword>